<evidence type="ECO:0000256" key="12">
    <source>
        <dbReference type="ARBA" id="ARBA00049360"/>
    </source>
</evidence>
<dbReference type="EC" id="7.2.2.-" evidence="13"/>
<dbReference type="GO" id="GO:0016020">
    <property type="term" value="C:membrane"/>
    <property type="evidence" value="ECO:0007669"/>
    <property type="project" value="UniProtKB-SubCell"/>
</dbReference>
<feature type="domain" description="P-type ATPase A" evidence="14">
    <location>
        <begin position="274"/>
        <end position="388"/>
    </location>
</feature>
<evidence type="ECO:0000259" key="15">
    <source>
        <dbReference type="Pfam" id="PF12409"/>
    </source>
</evidence>
<organism evidence="16">
    <name type="scientific">Panstrongylus megistus</name>
    <dbReference type="NCBI Taxonomy" id="65343"/>
    <lineage>
        <taxon>Eukaryota</taxon>
        <taxon>Metazoa</taxon>
        <taxon>Ecdysozoa</taxon>
        <taxon>Arthropoda</taxon>
        <taxon>Hexapoda</taxon>
        <taxon>Insecta</taxon>
        <taxon>Pterygota</taxon>
        <taxon>Neoptera</taxon>
        <taxon>Paraneoptera</taxon>
        <taxon>Hemiptera</taxon>
        <taxon>Heteroptera</taxon>
        <taxon>Panheteroptera</taxon>
        <taxon>Cimicomorpha</taxon>
        <taxon>Reduviidae</taxon>
        <taxon>Triatominae</taxon>
        <taxon>Panstrongylus</taxon>
    </lineage>
</organism>
<dbReference type="NCBIfam" id="TIGR01494">
    <property type="entry name" value="ATPase_P-type"/>
    <property type="match status" value="2"/>
</dbReference>
<evidence type="ECO:0000256" key="8">
    <source>
        <dbReference type="ARBA" id="ARBA00022842"/>
    </source>
</evidence>
<dbReference type="SUPFAM" id="SSF81653">
    <property type="entry name" value="Calcium ATPase, transduction domain A"/>
    <property type="match status" value="1"/>
</dbReference>
<evidence type="ECO:0000256" key="6">
    <source>
        <dbReference type="ARBA" id="ARBA00022741"/>
    </source>
</evidence>
<sequence length="1141" mass="129853">NAYTDNISNEKSKGYINKGDEDEMEIYGFKEYLPFKIITWAVIILTAGILRLVFHWWPRLMLYATHRPCNLAKATKLLIMDTYEKRFKLSFVKNVLVVSLSSECYENLEIYSTKNGCELKNHQAKERVKVNLADGSIRELTEFRVVKVKKLRYIWIEEKEAFIKLVGIDNGIINEDFYKYNDGYTSLQQQLKQLVYGLNEINVPISSIPALVILEVLNPFYIFQIYALIVWICDEYYYYTVAIIIMSFFGIFSSVLQTHQNQKKLRETVHSTGTITVKRNEKYEEISTGCLVPGDVIVIPTRGCIMHCDAVLLNGKCIVNESMLTGESVPVTKNALPKNGNIYNIKEDSRHTLFCGTNIIQTRYYDNEKVHAVVTKTGYLTSKGSLVRCILYPPPADFKFDHDSYKFIWFLAAIGLIGFAHTVYTKVKRGLKLFEVVIKALDLFTIVIPPALPAAMTVGKLYALERLKKMKISCINSRIINVSGSLNCVCFDKTGTLTEDGLDMWGVIPIRNKSFDQACRDPALLQYKDLLYGMATCHSLTIIDNKISGDPLDVKMFESINWIFEEPSIADETKYDLIAPSIVYPEPNNVTNQEPVEFGILHQYQFSSKLQRMSVICRKLGHNNAFVYCKGSPEAIVSLSDPESVPPDLPQQLKEYTQLGYRVLAMAVKIMDNISFHKIDKLTRNEIEKDLRLVGLIVLENRLKMETIPTIKTLKDANIKVVMATGDNVQTAISVAKECCIIDYNDVTVEVNLIDEQNKRPELIYTVVNCQENLPNSLNIEDYVKSSGCKLSTNGKTWGYVREHDPELLNKLVTNGVVFARMTSDQKQQLVVDIQRQGFFVAMCGDGANDCGALKAAHVGISLSEAEASVASPFTSQEPNIACVPKIIKEGRAALVTSFGIFKFMVLYSLTEFFSTIFLYAIDSNITDFQFLIIDIGFIVNFAFFFGRVKAYKGRLVSETPLPTLLHIIPVMSMFLHLLCIVIIQLASFYIVGQFPWFTPFIYSHYKDYSSYENYAVYCVSQFQYIAMAIIFSQGPPYREPIYKNKALFISIIIMTLISIYITIYPANWLINLLCLKFPPAFDFPLLVVVLGFVHILTCLFFEEYIVNFLMFKKYRCGLKKCKLGDEKQYTGKVNEAFSIM</sequence>
<dbReference type="Gene3D" id="3.40.50.1000">
    <property type="entry name" value="HAD superfamily/HAD-like"/>
    <property type="match status" value="1"/>
</dbReference>
<feature type="transmembrane region" description="Helical" evidence="13">
    <location>
        <begin position="1084"/>
        <end position="1106"/>
    </location>
</feature>
<dbReference type="FunFam" id="3.40.50.1000:FF:000068">
    <property type="entry name" value="Cation-transporting ATPase"/>
    <property type="match status" value="1"/>
</dbReference>
<dbReference type="InterPro" id="IPR044492">
    <property type="entry name" value="P_typ_ATPase_HD_dom"/>
</dbReference>
<feature type="transmembrane region" description="Helical" evidence="13">
    <location>
        <begin position="208"/>
        <end position="230"/>
    </location>
</feature>
<feature type="domain" description="P5B-type ATPase N-terminal" evidence="15">
    <location>
        <begin position="21"/>
        <end position="155"/>
    </location>
</feature>
<dbReference type="GO" id="GO:0140358">
    <property type="term" value="F:P-type transmembrane transporter activity"/>
    <property type="evidence" value="ECO:0007669"/>
    <property type="project" value="InterPro"/>
</dbReference>
<dbReference type="SFLD" id="SFLDG00002">
    <property type="entry name" value="C1.7:_P-type_atpase_like"/>
    <property type="match status" value="1"/>
</dbReference>
<comment type="subcellular location">
    <subcellularLocation>
        <location evidence="1 13">Membrane</location>
        <topology evidence="1 13">Multi-pass membrane protein</topology>
    </subcellularLocation>
</comment>
<feature type="transmembrane region" description="Helical" evidence="13">
    <location>
        <begin position="968"/>
        <end position="995"/>
    </location>
</feature>
<dbReference type="Pfam" id="PF00122">
    <property type="entry name" value="E1-E2_ATPase"/>
    <property type="match status" value="1"/>
</dbReference>
<feature type="transmembrane region" description="Helical" evidence="13">
    <location>
        <begin position="1015"/>
        <end position="1035"/>
    </location>
</feature>
<dbReference type="InterPro" id="IPR036412">
    <property type="entry name" value="HAD-like_sf"/>
</dbReference>
<name>A0A069DXS7_9HEMI</name>
<dbReference type="SFLD" id="SFLDF00027">
    <property type="entry name" value="p-type_atpase"/>
    <property type="match status" value="1"/>
</dbReference>
<dbReference type="PROSITE" id="PS00154">
    <property type="entry name" value="ATPASE_E1_E2"/>
    <property type="match status" value="1"/>
</dbReference>
<dbReference type="Gene3D" id="1.20.1110.10">
    <property type="entry name" value="Calcium-transporting ATPase, transmembrane domain"/>
    <property type="match status" value="1"/>
</dbReference>
<dbReference type="SUPFAM" id="SSF81665">
    <property type="entry name" value="Calcium ATPase, transmembrane domain M"/>
    <property type="match status" value="1"/>
</dbReference>
<feature type="transmembrane region" description="Helical" evidence="13">
    <location>
        <begin position="1047"/>
        <end position="1064"/>
    </location>
</feature>
<evidence type="ECO:0000256" key="1">
    <source>
        <dbReference type="ARBA" id="ARBA00004141"/>
    </source>
</evidence>
<keyword evidence="11 13" id="KW-0472">Membrane</keyword>
<proteinExistence type="evidence at transcript level"/>
<evidence type="ECO:0000256" key="9">
    <source>
        <dbReference type="ARBA" id="ARBA00022967"/>
    </source>
</evidence>
<evidence type="ECO:0000256" key="7">
    <source>
        <dbReference type="ARBA" id="ARBA00022840"/>
    </source>
</evidence>
<dbReference type="Pfam" id="PF12409">
    <property type="entry name" value="P5-ATPase"/>
    <property type="match status" value="1"/>
</dbReference>
<keyword evidence="5 13" id="KW-0479">Metal-binding</keyword>
<dbReference type="PRINTS" id="PR00119">
    <property type="entry name" value="CATATPASE"/>
</dbReference>
<feature type="transmembrane region" description="Helical" evidence="13">
    <location>
        <begin position="895"/>
        <end position="922"/>
    </location>
</feature>
<dbReference type="InterPro" id="IPR023299">
    <property type="entry name" value="ATPase_P-typ_cyto_dom_N"/>
</dbReference>
<dbReference type="SUPFAM" id="SSF56784">
    <property type="entry name" value="HAD-like"/>
    <property type="match status" value="1"/>
</dbReference>
<dbReference type="FunFam" id="1.20.1110.10:FF:000023">
    <property type="entry name" value="Cation-transporting ATPase"/>
    <property type="match status" value="1"/>
</dbReference>
<keyword evidence="4 13" id="KW-0812">Transmembrane</keyword>
<evidence type="ECO:0000256" key="4">
    <source>
        <dbReference type="ARBA" id="ARBA00022692"/>
    </source>
</evidence>
<dbReference type="GO" id="GO:0015203">
    <property type="term" value="F:polyamine transmembrane transporter activity"/>
    <property type="evidence" value="ECO:0007669"/>
    <property type="project" value="TreeGrafter"/>
</dbReference>
<reference evidence="16" key="1">
    <citation type="journal article" date="2015" name="J. Med. Entomol.">
        <title>A Deep Insight Into the Sialotranscriptome of the Chagas Disease Vector, Panstrongylus megistus (Hemiptera: Heteroptera).</title>
        <authorList>
            <person name="Ribeiro J.M."/>
            <person name="Schwarz A."/>
            <person name="Francischetti I.M."/>
        </authorList>
    </citation>
    <scope>NUCLEOTIDE SEQUENCE</scope>
    <source>
        <tissue evidence="16">Salivary glands</tissue>
    </source>
</reference>
<keyword evidence="8 13" id="KW-0460">Magnesium</keyword>
<dbReference type="SFLD" id="SFLDS00003">
    <property type="entry name" value="Haloacid_Dehalogenase"/>
    <property type="match status" value="1"/>
</dbReference>
<dbReference type="InterPro" id="IPR023214">
    <property type="entry name" value="HAD_sf"/>
</dbReference>
<dbReference type="GO" id="GO:0006874">
    <property type="term" value="P:intracellular calcium ion homeostasis"/>
    <property type="evidence" value="ECO:0007669"/>
    <property type="project" value="TreeGrafter"/>
</dbReference>
<evidence type="ECO:0000256" key="5">
    <source>
        <dbReference type="ARBA" id="ARBA00022723"/>
    </source>
</evidence>
<protein>
    <recommendedName>
        <fullName evidence="13">Cation-transporting ATPase</fullName>
        <ecNumber evidence="13">7.2.2.-</ecNumber>
    </recommendedName>
</protein>
<dbReference type="InterPro" id="IPR018303">
    <property type="entry name" value="ATPase_P-typ_P_site"/>
</dbReference>
<keyword evidence="10 13" id="KW-1133">Transmembrane helix</keyword>
<dbReference type="PANTHER" id="PTHR45630:SF8">
    <property type="entry name" value="CATION-TRANSPORTING ATPASE"/>
    <property type="match status" value="1"/>
</dbReference>
<dbReference type="InterPro" id="IPR008250">
    <property type="entry name" value="ATPase_P-typ_transduc_dom_A_sf"/>
</dbReference>
<dbReference type="Gene3D" id="2.70.150.10">
    <property type="entry name" value="Calcium-transporting ATPase, cytoplasmic transduction domain A"/>
    <property type="match status" value="1"/>
</dbReference>
<feature type="non-terminal residue" evidence="16">
    <location>
        <position position="1"/>
    </location>
</feature>
<dbReference type="PANTHER" id="PTHR45630">
    <property type="entry name" value="CATION-TRANSPORTING ATPASE-RELATED"/>
    <property type="match status" value="1"/>
</dbReference>
<dbReference type="NCBIfam" id="TIGR01657">
    <property type="entry name" value="P-ATPase-V"/>
    <property type="match status" value="1"/>
</dbReference>
<dbReference type="EMBL" id="GBGD01000199">
    <property type="protein sequence ID" value="JAC88690.1"/>
    <property type="molecule type" value="mRNA"/>
</dbReference>
<evidence type="ECO:0000313" key="16">
    <source>
        <dbReference type="EMBL" id="JAC88690.1"/>
    </source>
</evidence>
<comment type="catalytic activity">
    <reaction evidence="12 13">
        <text>ATP + H2O = ADP + phosphate + H(+)</text>
        <dbReference type="Rhea" id="RHEA:13065"/>
        <dbReference type="ChEBI" id="CHEBI:15377"/>
        <dbReference type="ChEBI" id="CHEBI:15378"/>
        <dbReference type="ChEBI" id="CHEBI:30616"/>
        <dbReference type="ChEBI" id="CHEBI:43474"/>
        <dbReference type="ChEBI" id="CHEBI:456216"/>
    </reaction>
</comment>
<dbReference type="SUPFAM" id="SSF81660">
    <property type="entry name" value="Metal cation-transporting ATPase, ATP-binding domain N"/>
    <property type="match status" value="1"/>
</dbReference>
<keyword evidence="6 13" id="KW-0547">Nucleotide-binding</keyword>
<keyword evidence="3" id="KW-0597">Phosphoprotein</keyword>
<keyword evidence="7 13" id="KW-0067">ATP-binding</keyword>
<keyword evidence="9 13" id="KW-1278">Translocase</keyword>
<feature type="transmembrane region" description="Helical" evidence="13">
    <location>
        <begin position="37"/>
        <end position="57"/>
    </location>
</feature>
<feature type="transmembrane region" description="Helical" evidence="13">
    <location>
        <begin position="407"/>
        <end position="424"/>
    </location>
</feature>
<dbReference type="Pfam" id="PF13246">
    <property type="entry name" value="Cation_ATPase"/>
    <property type="match status" value="1"/>
</dbReference>
<evidence type="ECO:0000256" key="13">
    <source>
        <dbReference type="RuleBase" id="RU362082"/>
    </source>
</evidence>
<feature type="transmembrane region" description="Helical" evidence="13">
    <location>
        <begin position="928"/>
        <end position="947"/>
    </location>
</feature>
<accession>A0A069DXS7</accession>
<feature type="transmembrane region" description="Helical" evidence="13">
    <location>
        <begin position="236"/>
        <end position="256"/>
    </location>
</feature>
<dbReference type="GO" id="GO:0005524">
    <property type="term" value="F:ATP binding"/>
    <property type="evidence" value="ECO:0007669"/>
    <property type="project" value="UniProtKB-UniRule"/>
</dbReference>
<evidence type="ECO:0000256" key="2">
    <source>
        <dbReference type="ARBA" id="ARBA00006000"/>
    </source>
</evidence>
<dbReference type="InterPro" id="IPR023298">
    <property type="entry name" value="ATPase_P-typ_TM_dom_sf"/>
</dbReference>
<dbReference type="InterPro" id="IPR047819">
    <property type="entry name" value="P5A-ATPase_N"/>
</dbReference>
<dbReference type="InterPro" id="IPR059000">
    <property type="entry name" value="ATPase_P-type_domA"/>
</dbReference>
<comment type="similarity">
    <text evidence="2 13">Belongs to the cation transport ATPase (P-type) (TC 3.A.3) family. Type V subfamily.</text>
</comment>
<dbReference type="AlphaFoldDB" id="A0A069DXS7"/>
<evidence type="ECO:0000256" key="10">
    <source>
        <dbReference type="ARBA" id="ARBA00022989"/>
    </source>
</evidence>
<evidence type="ECO:0000256" key="11">
    <source>
        <dbReference type="ARBA" id="ARBA00023136"/>
    </source>
</evidence>
<dbReference type="GO" id="GO:0046872">
    <property type="term" value="F:metal ion binding"/>
    <property type="evidence" value="ECO:0007669"/>
    <property type="project" value="UniProtKB-UniRule"/>
</dbReference>
<evidence type="ECO:0000259" key="14">
    <source>
        <dbReference type="Pfam" id="PF00122"/>
    </source>
</evidence>
<dbReference type="InterPro" id="IPR006544">
    <property type="entry name" value="P-type_TPase_V"/>
</dbReference>
<evidence type="ECO:0000256" key="3">
    <source>
        <dbReference type="ARBA" id="ARBA00022553"/>
    </source>
</evidence>
<feature type="transmembrane region" description="Helical" evidence="13">
    <location>
        <begin position="444"/>
        <end position="463"/>
    </location>
</feature>
<dbReference type="Gene3D" id="3.40.1110.10">
    <property type="entry name" value="Calcium-transporting ATPase, cytoplasmic domain N"/>
    <property type="match status" value="1"/>
</dbReference>
<dbReference type="GO" id="GO:0019829">
    <property type="term" value="F:ATPase-coupled monoatomic cation transmembrane transporter activity"/>
    <property type="evidence" value="ECO:0007669"/>
    <property type="project" value="UniProtKB-UniRule"/>
</dbReference>
<dbReference type="InterPro" id="IPR001757">
    <property type="entry name" value="P_typ_ATPase"/>
</dbReference>
<dbReference type="GO" id="GO:0016887">
    <property type="term" value="F:ATP hydrolysis activity"/>
    <property type="evidence" value="ECO:0007669"/>
    <property type="project" value="InterPro"/>
</dbReference>